<protein>
    <submittedName>
        <fullName evidence="3">Uncharacterized protein</fullName>
    </submittedName>
</protein>
<keyword evidence="2" id="KW-0812">Transmembrane</keyword>
<feature type="region of interest" description="Disordered" evidence="1">
    <location>
        <begin position="107"/>
        <end position="153"/>
    </location>
</feature>
<keyword evidence="2" id="KW-0472">Membrane</keyword>
<evidence type="ECO:0000256" key="2">
    <source>
        <dbReference type="SAM" id="Phobius"/>
    </source>
</evidence>
<reference evidence="4" key="1">
    <citation type="journal article" date="2018" name="Nat. Microbiol.">
        <title>Leveraging single-cell genomics to expand the fungal tree of life.</title>
        <authorList>
            <person name="Ahrendt S.R."/>
            <person name="Quandt C.A."/>
            <person name="Ciobanu D."/>
            <person name="Clum A."/>
            <person name="Salamov A."/>
            <person name="Andreopoulos B."/>
            <person name="Cheng J.F."/>
            <person name="Woyke T."/>
            <person name="Pelin A."/>
            <person name="Henrissat B."/>
            <person name="Reynolds N.K."/>
            <person name="Benny G.L."/>
            <person name="Smith M.E."/>
            <person name="James T.Y."/>
            <person name="Grigoriev I.V."/>
        </authorList>
    </citation>
    <scope>NUCLEOTIDE SEQUENCE [LARGE SCALE GENOMIC DNA]</scope>
</reference>
<name>A0A4V1IPZ6_9FUNG</name>
<dbReference type="SUPFAM" id="SSF50965">
    <property type="entry name" value="Galactose oxidase, central domain"/>
    <property type="match status" value="1"/>
</dbReference>
<accession>A0A4V1IPZ6</accession>
<sequence length="343" mass="35559">MPGTSAPNYTEGVSCTVAGSSLYIWSDEERSPAGILHRLDLTQWAWSAQPASDESTASAVGGGGGSGGGGVKPVVVVVATAGAFVAAAAIYAAVAWICRRNGAPKTYPRQDAATPLQQRTRPPFQEAPLAPPAYGDYASDGQPPVQTPSAPPPTRRTITVCLVDSDAKLQHFGFFLPALSSPGLAEALLPFRLSQSLVSSSLQCPPRTHAFALALALAGPATANAPGPSLSLPALFSCGPDAVYLFGNNLARGLPPTAKPAGATDLWRYDTKAANWSLIIPTQPTTYGSIPATNPGGPPRALCINNTIYATFPDDTLGQFTLSTNSWPSLPPPPMPLCMLRPS</sequence>
<keyword evidence="2" id="KW-1133">Transmembrane helix</keyword>
<evidence type="ECO:0000313" key="3">
    <source>
        <dbReference type="EMBL" id="RKO84787.1"/>
    </source>
</evidence>
<dbReference type="Proteomes" id="UP000269721">
    <property type="component" value="Unassembled WGS sequence"/>
</dbReference>
<gene>
    <name evidence="3" type="ORF">BDK51DRAFT_40439</name>
</gene>
<proteinExistence type="predicted"/>
<organism evidence="3 4">
    <name type="scientific">Blyttiomyces helicus</name>
    <dbReference type="NCBI Taxonomy" id="388810"/>
    <lineage>
        <taxon>Eukaryota</taxon>
        <taxon>Fungi</taxon>
        <taxon>Fungi incertae sedis</taxon>
        <taxon>Chytridiomycota</taxon>
        <taxon>Chytridiomycota incertae sedis</taxon>
        <taxon>Chytridiomycetes</taxon>
        <taxon>Chytridiomycetes incertae sedis</taxon>
        <taxon>Blyttiomyces</taxon>
    </lineage>
</organism>
<feature type="transmembrane region" description="Helical" evidence="2">
    <location>
        <begin position="74"/>
        <end position="98"/>
    </location>
</feature>
<dbReference type="InterPro" id="IPR011043">
    <property type="entry name" value="Gal_Oxase/kelch_b-propeller"/>
</dbReference>
<evidence type="ECO:0000256" key="1">
    <source>
        <dbReference type="SAM" id="MobiDB-lite"/>
    </source>
</evidence>
<dbReference type="EMBL" id="KZ999736">
    <property type="protein sequence ID" value="RKO84787.1"/>
    <property type="molecule type" value="Genomic_DNA"/>
</dbReference>
<dbReference type="AlphaFoldDB" id="A0A4V1IPZ6"/>
<evidence type="ECO:0000313" key="4">
    <source>
        <dbReference type="Proteomes" id="UP000269721"/>
    </source>
</evidence>
<keyword evidence="4" id="KW-1185">Reference proteome</keyword>